<dbReference type="Pfam" id="PF01370">
    <property type="entry name" value="Epimerase"/>
    <property type="match status" value="1"/>
</dbReference>
<dbReference type="PANTHER" id="PTHR11092:SF0">
    <property type="entry name" value="EPIMERASE FAMILY PROTEIN SDR39U1"/>
    <property type="match status" value="1"/>
</dbReference>
<dbReference type="Gene3D" id="3.40.50.720">
    <property type="entry name" value="NAD(P)-binding Rossmann-like Domain"/>
    <property type="match status" value="1"/>
</dbReference>
<name>A0A290XH19_9GAMM</name>
<feature type="domain" description="DUF1731" evidence="3">
    <location>
        <begin position="251"/>
        <end position="296"/>
    </location>
</feature>
<dbReference type="SUPFAM" id="SSF51735">
    <property type="entry name" value="NAD(P)-binding Rossmann-fold domains"/>
    <property type="match status" value="1"/>
</dbReference>
<evidence type="ECO:0000313" key="4">
    <source>
        <dbReference type="EMBL" id="ATD68454.1"/>
    </source>
</evidence>
<evidence type="ECO:0000313" key="5">
    <source>
        <dbReference type="Proteomes" id="UP000218968"/>
    </source>
</evidence>
<dbReference type="Pfam" id="PF08338">
    <property type="entry name" value="DUF1731"/>
    <property type="match status" value="1"/>
</dbReference>
<evidence type="ECO:0000256" key="1">
    <source>
        <dbReference type="ARBA" id="ARBA00009353"/>
    </source>
</evidence>
<organism evidence="4 5">
    <name type="scientific">Luteimonas chenhongjianii</name>
    <dbReference type="NCBI Taxonomy" id="2006110"/>
    <lineage>
        <taxon>Bacteria</taxon>
        <taxon>Pseudomonadati</taxon>
        <taxon>Pseudomonadota</taxon>
        <taxon>Gammaproteobacteria</taxon>
        <taxon>Lysobacterales</taxon>
        <taxon>Lysobacteraceae</taxon>
        <taxon>Luteimonas</taxon>
    </lineage>
</organism>
<evidence type="ECO:0000259" key="2">
    <source>
        <dbReference type="Pfam" id="PF01370"/>
    </source>
</evidence>
<dbReference type="InterPro" id="IPR013549">
    <property type="entry name" value="DUF1731"/>
</dbReference>
<dbReference type="RefSeq" id="WP_096299820.1">
    <property type="nucleotide sequence ID" value="NZ_CP023406.1"/>
</dbReference>
<dbReference type="OrthoDB" id="9771302at2"/>
<comment type="similarity">
    <text evidence="1">Belongs to the NAD(P)-dependent epimerase/dehydratase family. SDR39U1 subfamily.</text>
</comment>
<dbReference type="Proteomes" id="UP000218968">
    <property type="component" value="Chromosome"/>
</dbReference>
<protein>
    <submittedName>
        <fullName evidence="4">TIGR01777 family protein</fullName>
    </submittedName>
</protein>
<proteinExistence type="inferred from homology"/>
<dbReference type="NCBIfam" id="TIGR01777">
    <property type="entry name" value="yfcH"/>
    <property type="match status" value="1"/>
</dbReference>
<sequence>MRILITGGSGFLGSALTRQLQRDGAHVTWLSRRASTPSPEGVDVRDYSGLWADDRFDAVVNLAGAGIADRRWSPARKQALRDSRLMPTHVVTEWIRAAHSPPRVLLSGSAIGWYGAQGDATLDEQSPACDGFQHRLCEEWEAAARVVEARVPVVYLRTGVVLHPAGGMLQRLRLPFGLGLGARLGDGRQFLSWISREDWVCAVIALLRAHVDGDAQAPAGPFNLTAPEPVDNAGFTRAMADALRRRAVLAIPAPALRAGLGEMSTLLIDGQRVLPARLQQRGHVFAWPELAPYLASVLR</sequence>
<dbReference type="InterPro" id="IPR036291">
    <property type="entry name" value="NAD(P)-bd_dom_sf"/>
</dbReference>
<reference evidence="5" key="1">
    <citation type="submission" date="2017-09" db="EMBL/GenBank/DDBJ databases">
        <title>Luteimonas liuhanmingii sp.nov., isolated from the intestinal contents of Tibetan Plateau Pika in Yushu, Qinghai Province, China.</title>
        <authorList>
            <person name="Gui Z."/>
        </authorList>
    </citation>
    <scope>NUCLEOTIDE SEQUENCE [LARGE SCALE GENOMIC DNA]</scope>
    <source>
        <strain evidence="5">100111</strain>
    </source>
</reference>
<accession>A0A290XH19</accession>
<dbReference type="InterPro" id="IPR010099">
    <property type="entry name" value="SDR39U1"/>
</dbReference>
<gene>
    <name evidence="4" type="ORF">CNR27_14280</name>
</gene>
<dbReference type="PANTHER" id="PTHR11092">
    <property type="entry name" value="SUGAR NUCLEOTIDE EPIMERASE RELATED"/>
    <property type="match status" value="1"/>
</dbReference>
<evidence type="ECO:0000259" key="3">
    <source>
        <dbReference type="Pfam" id="PF08338"/>
    </source>
</evidence>
<feature type="domain" description="NAD-dependent epimerase/dehydratase" evidence="2">
    <location>
        <begin position="3"/>
        <end position="214"/>
    </location>
</feature>
<dbReference type="AlphaFoldDB" id="A0A290XH19"/>
<dbReference type="InterPro" id="IPR001509">
    <property type="entry name" value="Epimerase_deHydtase"/>
</dbReference>
<dbReference type="KEGG" id="lum:CNR27_14280"/>
<keyword evidence="5" id="KW-1185">Reference proteome</keyword>
<dbReference type="EMBL" id="CP023406">
    <property type="protein sequence ID" value="ATD68454.1"/>
    <property type="molecule type" value="Genomic_DNA"/>
</dbReference>